<dbReference type="Proteomes" id="UP000887563">
    <property type="component" value="Unplaced"/>
</dbReference>
<keyword evidence="1" id="KW-1185">Reference proteome</keyword>
<evidence type="ECO:0000313" key="1">
    <source>
        <dbReference type="Proteomes" id="UP000887563"/>
    </source>
</evidence>
<dbReference type="AlphaFoldDB" id="A0A914MH60"/>
<accession>A0A914MH60</accession>
<organism evidence="1 2">
    <name type="scientific">Meloidogyne incognita</name>
    <name type="common">Southern root-knot nematode worm</name>
    <name type="synonym">Oxyuris incognita</name>
    <dbReference type="NCBI Taxonomy" id="6306"/>
    <lineage>
        <taxon>Eukaryota</taxon>
        <taxon>Metazoa</taxon>
        <taxon>Ecdysozoa</taxon>
        <taxon>Nematoda</taxon>
        <taxon>Chromadorea</taxon>
        <taxon>Rhabditida</taxon>
        <taxon>Tylenchina</taxon>
        <taxon>Tylenchomorpha</taxon>
        <taxon>Tylenchoidea</taxon>
        <taxon>Meloidogynidae</taxon>
        <taxon>Meloidogyninae</taxon>
        <taxon>Meloidogyne</taxon>
        <taxon>Meloidogyne incognita group</taxon>
    </lineage>
</organism>
<name>A0A914MH60_MELIC</name>
<sequence length="65" mass="7306">MTNHFSSFKSISTNNLSIFEPTKFIGWRISLNCTAKSFTPCTGLTKTVLASDTFHIEMKALNDNF</sequence>
<proteinExistence type="predicted"/>
<evidence type="ECO:0000313" key="2">
    <source>
        <dbReference type="WBParaSite" id="Minc3s01886g26963"/>
    </source>
</evidence>
<dbReference type="WBParaSite" id="Minc3s01886g26963">
    <property type="protein sequence ID" value="Minc3s01886g26963"/>
    <property type="gene ID" value="Minc3s01886g26963"/>
</dbReference>
<reference evidence="2" key="1">
    <citation type="submission" date="2022-11" db="UniProtKB">
        <authorList>
            <consortium name="WormBaseParasite"/>
        </authorList>
    </citation>
    <scope>IDENTIFICATION</scope>
</reference>
<protein>
    <submittedName>
        <fullName evidence="2">Candidate secreted effector</fullName>
    </submittedName>
</protein>